<dbReference type="EMBL" id="JAEVLS010000001">
    <property type="protein sequence ID" value="MBM0103405.1"/>
    <property type="molecule type" value="Genomic_DNA"/>
</dbReference>
<comment type="caution">
    <text evidence="1">The sequence shown here is derived from an EMBL/GenBank/DDBJ whole genome shotgun (WGS) entry which is preliminary data.</text>
</comment>
<sequence>MADSTRDYRRLADDEIPPAFRPWVATSKHAATEITDPCYIDHRAVEDLYFYHPGFRGRLPQLFKHVAAEDPKTKQPWIVVEALSNNWDEKMAEVMWALKFRPTADPQPILVAEGIDEAGTRDMHGWLVKGWKVATGRDVHGDKVHQDLIEWTKTVNGQPLKITSLFSWRPYAPLQEPSSLVELSSALQLNDRRRARTFVLL</sequence>
<accession>A0ABS1WR03</accession>
<keyword evidence="2" id="KW-1185">Reference proteome</keyword>
<proteinExistence type="predicted"/>
<evidence type="ECO:0000313" key="2">
    <source>
        <dbReference type="Proteomes" id="UP000661077"/>
    </source>
</evidence>
<organism evidence="1 2">
    <name type="scientific">Steroidobacter gossypii</name>
    <dbReference type="NCBI Taxonomy" id="2805490"/>
    <lineage>
        <taxon>Bacteria</taxon>
        <taxon>Pseudomonadati</taxon>
        <taxon>Pseudomonadota</taxon>
        <taxon>Gammaproteobacteria</taxon>
        <taxon>Steroidobacterales</taxon>
        <taxon>Steroidobacteraceae</taxon>
        <taxon>Steroidobacter</taxon>
    </lineage>
</organism>
<gene>
    <name evidence="1" type="ORF">JM946_01550</name>
</gene>
<dbReference type="RefSeq" id="WP_203165381.1">
    <property type="nucleotide sequence ID" value="NZ_JAEVLS010000001.1"/>
</dbReference>
<dbReference type="Proteomes" id="UP000661077">
    <property type="component" value="Unassembled WGS sequence"/>
</dbReference>
<reference evidence="1 2" key="1">
    <citation type="journal article" date="2021" name="Int. J. Syst. Evol. Microbiol.">
        <title>Steroidobacter gossypii sp. nov., isolated from soil of cotton cropping field.</title>
        <authorList>
            <person name="Huang R."/>
            <person name="Yang S."/>
            <person name="Zhen C."/>
            <person name="Liu W."/>
        </authorList>
    </citation>
    <scope>NUCLEOTIDE SEQUENCE [LARGE SCALE GENOMIC DNA]</scope>
    <source>
        <strain evidence="1 2">S1-65</strain>
    </source>
</reference>
<name>A0ABS1WR03_9GAMM</name>
<protein>
    <submittedName>
        <fullName evidence="1">Uncharacterized protein</fullName>
    </submittedName>
</protein>
<evidence type="ECO:0000313" key="1">
    <source>
        <dbReference type="EMBL" id="MBM0103405.1"/>
    </source>
</evidence>